<reference evidence="2 3" key="1">
    <citation type="submission" date="2021-01" db="EMBL/GenBank/DDBJ databases">
        <title>Carboxyliciviraga sp.nov., isolated from coastal sediments.</title>
        <authorList>
            <person name="Lu D."/>
            <person name="Zhang T."/>
        </authorList>
    </citation>
    <scope>NUCLEOTIDE SEQUENCE [LARGE SCALE GENOMIC DNA]</scope>
    <source>
        <strain evidence="2 3">N1Y132</strain>
    </source>
</reference>
<feature type="coiled-coil region" evidence="1">
    <location>
        <begin position="165"/>
        <end position="196"/>
    </location>
</feature>
<organism evidence="2 3">
    <name type="scientific">Carboxylicivirga marina</name>
    <dbReference type="NCBI Taxonomy" id="2800988"/>
    <lineage>
        <taxon>Bacteria</taxon>
        <taxon>Pseudomonadati</taxon>
        <taxon>Bacteroidota</taxon>
        <taxon>Bacteroidia</taxon>
        <taxon>Marinilabiliales</taxon>
        <taxon>Marinilabiliaceae</taxon>
        <taxon>Carboxylicivirga</taxon>
    </lineage>
</organism>
<proteinExistence type="predicted"/>
<comment type="caution">
    <text evidence="2">The sequence shown here is derived from an EMBL/GenBank/DDBJ whole genome shotgun (WGS) entry which is preliminary data.</text>
</comment>
<dbReference type="Proteomes" id="UP000605676">
    <property type="component" value="Unassembled WGS sequence"/>
</dbReference>
<evidence type="ECO:0000256" key="1">
    <source>
        <dbReference type="SAM" id="Coils"/>
    </source>
</evidence>
<evidence type="ECO:0000313" key="3">
    <source>
        <dbReference type="Proteomes" id="UP000605676"/>
    </source>
</evidence>
<protein>
    <recommendedName>
        <fullName evidence="4">PhoU domain-containing protein</fullName>
    </recommendedName>
</protein>
<evidence type="ECO:0000313" key="2">
    <source>
        <dbReference type="EMBL" id="MBK3517452.1"/>
    </source>
</evidence>
<keyword evidence="3" id="KW-1185">Reference proteome</keyword>
<sequence length="224" mass="24945">MNAIQRNRLAMFLAVRNVFGTYPAELSLIKALESFIVKFNDLLAQIEAVHQIQQGNTTGARQLKLKEEAEMIEATVKLAATMYVYAQVNDMPDLQAKCAISASQLERMTDGEVKVTSLNVYDEAVKLGGGLVDYGQTVEDVTKLKKEIDDFSALIASPRSAIVTRSQATRELDSLMREANDLLRNKIDKLMELLKASQPKVYNTYLAARVIVDLRAGMKVVEEE</sequence>
<dbReference type="EMBL" id="JAENRR010000016">
    <property type="protein sequence ID" value="MBK3517452.1"/>
    <property type="molecule type" value="Genomic_DNA"/>
</dbReference>
<keyword evidence="1" id="KW-0175">Coiled coil</keyword>
<name>A0ABS1HIH5_9BACT</name>
<dbReference type="RefSeq" id="WP_200464681.1">
    <property type="nucleotide sequence ID" value="NZ_JAENRR010000016.1"/>
</dbReference>
<evidence type="ECO:0008006" key="4">
    <source>
        <dbReference type="Google" id="ProtNLM"/>
    </source>
</evidence>
<gene>
    <name evidence="2" type="ORF">JIV24_08905</name>
</gene>
<accession>A0ABS1HIH5</accession>